<feature type="coiled-coil region" evidence="1">
    <location>
        <begin position="54"/>
        <end position="88"/>
    </location>
</feature>
<keyword evidence="2" id="KW-1133">Transmembrane helix</keyword>
<name>X1LLB9_9ZZZZ</name>
<dbReference type="AlphaFoldDB" id="X1LLB9"/>
<proteinExistence type="predicted"/>
<evidence type="ECO:0000256" key="2">
    <source>
        <dbReference type="SAM" id="Phobius"/>
    </source>
</evidence>
<gene>
    <name evidence="3" type="ORF">S06H3_00903</name>
</gene>
<dbReference type="EMBL" id="BARV01000198">
    <property type="protein sequence ID" value="GAH94923.1"/>
    <property type="molecule type" value="Genomic_DNA"/>
</dbReference>
<sequence length="147" mass="18012">MVREYKNVYQERISKRIREKERGRIRRLITPTTILLIFFIFIFFSINTPTFNKILDQRREIKAFQNLLEQVKRVNQELEKKVEIISSDEYIEEEARRKFGLVKENQTAYIVVDEADEIEELEIEQEKYGISYQFWENFAKSYWSLRK</sequence>
<dbReference type="Pfam" id="PF04977">
    <property type="entry name" value="DivIC"/>
    <property type="match status" value="1"/>
</dbReference>
<evidence type="ECO:0000313" key="3">
    <source>
        <dbReference type="EMBL" id="GAH94923.1"/>
    </source>
</evidence>
<evidence type="ECO:0008006" key="4">
    <source>
        <dbReference type="Google" id="ProtNLM"/>
    </source>
</evidence>
<organism evidence="3">
    <name type="scientific">marine sediment metagenome</name>
    <dbReference type="NCBI Taxonomy" id="412755"/>
    <lineage>
        <taxon>unclassified sequences</taxon>
        <taxon>metagenomes</taxon>
        <taxon>ecological metagenomes</taxon>
    </lineage>
</organism>
<keyword evidence="1" id="KW-0175">Coiled coil</keyword>
<dbReference type="InterPro" id="IPR007060">
    <property type="entry name" value="FtsL/DivIC"/>
</dbReference>
<protein>
    <recommendedName>
        <fullName evidence="4">Septum formation initiator</fullName>
    </recommendedName>
</protein>
<reference evidence="3" key="1">
    <citation type="journal article" date="2014" name="Front. Microbiol.">
        <title>High frequency of phylogenetically diverse reductive dehalogenase-homologous genes in deep subseafloor sedimentary metagenomes.</title>
        <authorList>
            <person name="Kawai M."/>
            <person name="Futagami T."/>
            <person name="Toyoda A."/>
            <person name="Takaki Y."/>
            <person name="Nishi S."/>
            <person name="Hori S."/>
            <person name="Arai W."/>
            <person name="Tsubouchi T."/>
            <person name="Morono Y."/>
            <person name="Uchiyama I."/>
            <person name="Ito T."/>
            <person name="Fujiyama A."/>
            <person name="Inagaki F."/>
            <person name="Takami H."/>
        </authorList>
    </citation>
    <scope>NUCLEOTIDE SEQUENCE</scope>
    <source>
        <strain evidence="3">Expedition CK06-06</strain>
    </source>
</reference>
<keyword evidence="2" id="KW-0472">Membrane</keyword>
<evidence type="ECO:0000256" key="1">
    <source>
        <dbReference type="SAM" id="Coils"/>
    </source>
</evidence>
<keyword evidence="2" id="KW-0812">Transmembrane</keyword>
<feature type="transmembrane region" description="Helical" evidence="2">
    <location>
        <begin position="28"/>
        <end position="46"/>
    </location>
</feature>
<accession>X1LLB9</accession>
<comment type="caution">
    <text evidence="3">The sequence shown here is derived from an EMBL/GenBank/DDBJ whole genome shotgun (WGS) entry which is preliminary data.</text>
</comment>